<evidence type="ECO:0000256" key="2">
    <source>
        <dbReference type="ARBA" id="ARBA00023125"/>
    </source>
</evidence>
<dbReference type="PANTHER" id="PTHR30363">
    <property type="entry name" value="HTH-TYPE TRANSCRIPTIONAL REGULATOR SRLR-RELATED"/>
    <property type="match status" value="1"/>
</dbReference>
<dbReference type="PROSITE" id="PS51000">
    <property type="entry name" value="HTH_DEOR_2"/>
    <property type="match status" value="1"/>
</dbReference>
<dbReference type="SMART" id="SM00420">
    <property type="entry name" value="HTH_DEOR"/>
    <property type="match status" value="1"/>
</dbReference>
<accession>A6VKK9</accession>
<dbReference type="SMART" id="SM01134">
    <property type="entry name" value="DeoRC"/>
    <property type="match status" value="1"/>
</dbReference>
<keyword evidence="6" id="KW-1185">Reference proteome</keyword>
<dbReference type="Pfam" id="PF00455">
    <property type="entry name" value="DeoRC"/>
    <property type="match status" value="1"/>
</dbReference>
<evidence type="ECO:0000256" key="1">
    <source>
        <dbReference type="ARBA" id="ARBA00023015"/>
    </source>
</evidence>
<dbReference type="InterPro" id="IPR001034">
    <property type="entry name" value="DeoR_HTH"/>
</dbReference>
<dbReference type="PRINTS" id="PR00037">
    <property type="entry name" value="HTHLACR"/>
</dbReference>
<dbReference type="PROSITE" id="PS00894">
    <property type="entry name" value="HTH_DEOR_1"/>
    <property type="match status" value="1"/>
</dbReference>
<proteinExistence type="predicted"/>
<dbReference type="KEGG" id="asu:Asuc_0126"/>
<dbReference type="InterPro" id="IPR050313">
    <property type="entry name" value="Carb_Metab_HTH_regulators"/>
</dbReference>
<dbReference type="GO" id="GO:0003700">
    <property type="term" value="F:DNA-binding transcription factor activity"/>
    <property type="evidence" value="ECO:0007669"/>
    <property type="project" value="InterPro"/>
</dbReference>
<dbReference type="InterPro" id="IPR036388">
    <property type="entry name" value="WH-like_DNA-bd_sf"/>
</dbReference>
<dbReference type="STRING" id="339671.Asuc_0126"/>
<dbReference type="InterPro" id="IPR037171">
    <property type="entry name" value="NagB/RpiA_transferase-like"/>
</dbReference>
<evidence type="ECO:0000256" key="3">
    <source>
        <dbReference type="ARBA" id="ARBA00023163"/>
    </source>
</evidence>
<reference evidence="6" key="1">
    <citation type="journal article" date="2010" name="BMC Genomics">
        <title>A genomic perspective on the potential of Actinobacillus succinogenes for industrial succinate production.</title>
        <authorList>
            <person name="McKinlay J.B."/>
            <person name="Laivenieks M."/>
            <person name="Schindler B.D."/>
            <person name="McKinlay A.A."/>
            <person name="Siddaramappa S."/>
            <person name="Challacombe J.F."/>
            <person name="Lowry S.R."/>
            <person name="Clum A."/>
            <person name="Lapidus A.L."/>
            <person name="Burkhart K.B."/>
            <person name="Harkins V."/>
            <person name="Vieille C."/>
        </authorList>
    </citation>
    <scope>NUCLEOTIDE SEQUENCE [LARGE SCALE GENOMIC DNA]</scope>
    <source>
        <strain evidence="6">ATCC 55618 / DSM 22257 / CCUG 43843 / 130Z</strain>
    </source>
</reference>
<keyword evidence="1" id="KW-0805">Transcription regulation</keyword>
<sequence length="252" mass="28167">MILQERQETIMRYLKSHNMATVEQLVKVTHSSPATIRRDLIKLDQQGSIIRTHGGVALNQFIPFQPTTNEKQYRQIVEKEHIAEYASSLIKAGDSVVLDAGTTTLCIAKRITHLPLRVITTDLHISLLLSEYKQIEVIMTGGRIDTSSQSCIGAQSLAFLQTINPDFAFVSCNSWSWEKGITAPTEEKAALKKSLLQNAVNRILVADSSKYGKYSLFCATNLTDLTRIITDSNLDAEIQQQLSDKRFELAIV</sequence>
<protein>
    <submittedName>
        <fullName evidence="5">Transcriptional regulator, DeoR family</fullName>
    </submittedName>
</protein>
<keyword evidence="3" id="KW-0804">Transcription</keyword>
<dbReference type="HOGENOM" id="CLU_060699_0_1_6"/>
<name>A6VKK9_ACTSZ</name>
<dbReference type="InterPro" id="IPR014036">
    <property type="entry name" value="DeoR-like_C"/>
</dbReference>
<dbReference type="InterPro" id="IPR036390">
    <property type="entry name" value="WH_DNA-bd_sf"/>
</dbReference>
<dbReference type="EMBL" id="CP000746">
    <property type="protein sequence ID" value="ABR73506.1"/>
    <property type="molecule type" value="Genomic_DNA"/>
</dbReference>
<dbReference type="AlphaFoldDB" id="A6VKK9"/>
<gene>
    <name evidence="5" type="ordered locus">Asuc_0126</name>
</gene>
<evidence type="ECO:0000313" key="5">
    <source>
        <dbReference type="EMBL" id="ABR73506.1"/>
    </source>
</evidence>
<dbReference type="SUPFAM" id="SSF46785">
    <property type="entry name" value="Winged helix' DNA-binding domain"/>
    <property type="match status" value="1"/>
</dbReference>
<evidence type="ECO:0000313" key="6">
    <source>
        <dbReference type="Proteomes" id="UP000001114"/>
    </source>
</evidence>
<feature type="domain" description="HTH deoR-type" evidence="4">
    <location>
        <begin position="3"/>
        <end position="58"/>
    </location>
</feature>
<dbReference type="SUPFAM" id="SSF100950">
    <property type="entry name" value="NagB/RpiA/CoA transferase-like"/>
    <property type="match status" value="1"/>
</dbReference>
<dbReference type="Proteomes" id="UP000001114">
    <property type="component" value="Chromosome"/>
</dbReference>
<dbReference type="Gene3D" id="3.40.50.1360">
    <property type="match status" value="1"/>
</dbReference>
<dbReference type="eggNOG" id="COG1349">
    <property type="taxonomic scope" value="Bacteria"/>
</dbReference>
<evidence type="ECO:0000259" key="4">
    <source>
        <dbReference type="PROSITE" id="PS51000"/>
    </source>
</evidence>
<dbReference type="Pfam" id="PF08220">
    <property type="entry name" value="HTH_DeoR"/>
    <property type="match status" value="1"/>
</dbReference>
<dbReference type="GO" id="GO:0003677">
    <property type="term" value="F:DNA binding"/>
    <property type="evidence" value="ECO:0007669"/>
    <property type="project" value="UniProtKB-KW"/>
</dbReference>
<dbReference type="InterPro" id="IPR018356">
    <property type="entry name" value="Tscrpt_reg_HTH_DeoR_CS"/>
</dbReference>
<dbReference type="PANTHER" id="PTHR30363:SF46">
    <property type="entry name" value="LYSR FAMILY TRANSCRIPTIONAL REGULATOR"/>
    <property type="match status" value="1"/>
</dbReference>
<keyword evidence="2" id="KW-0238">DNA-binding</keyword>
<organism evidence="5 6">
    <name type="scientific">Actinobacillus succinogenes (strain ATCC 55618 / DSM 22257 / CCUG 43843 / 130Z)</name>
    <dbReference type="NCBI Taxonomy" id="339671"/>
    <lineage>
        <taxon>Bacteria</taxon>
        <taxon>Pseudomonadati</taxon>
        <taxon>Pseudomonadota</taxon>
        <taxon>Gammaproteobacteria</taxon>
        <taxon>Pasteurellales</taxon>
        <taxon>Pasteurellaceae</taxon>
        <taxon>Actinobacillus</taxon>
    </lineage>
</organism>
<dbReference type="Gene3D" id="1.10.10.10">
    <property type="entry name" value="Winged helix-like DNA-binding domain superfamily/Winged helix DNA-binding domain"/>
    <property type="match status" value="1"/>
</dbReference>